<feature type="non-terminal residue" evidence="1">
    <location>
        <position position="1"/>
    </location>
</feature>
<protein>
    <submittedName>
        <fullName evidence="1">Uncharacterized protein</fullName>
    </submittedName>
</protein>
<dbReference type="GeneID" id="85440502"/>
<dbReference type="AlphaFoldDB" id="A0AAD8UXG8"/>
<dbReference type="Proteomes" id="UP001230504">
    <property type="component" value="Unassembled WGS sequence"/>
</dbReference>
<dbReference type="RefSeq" id="XP_060406622.1">
    <property type="nucleotide sequence ID" value="XM_060556262.1"/>
</dbReference>
<organism evidence="1 2">
    <name type="scientific">Colletotrichum navitas</name>
    <dbReference type="NCBI Taxonomy" id="681940"/>
    <lineage>
        <taxon>Eukaryota</taxon>
        <taxon>Fungi</taxon>
        <taxon>Dikarya</taxon>
        <taxon>Ascomycota</taxon>
        <taxon>Pezizomycotina</taxon>
        <taxon>Sordariomycetes</taxon>
        <taxon>Hypocreomycetidae</taxon>
        <taxon>Glomerellales</taxon>
        <taxon>Glomerellaceae</taxon>
        <taxon>Colletotrichum</taxon>
        <taxon>Colletotrichum graminicola species complex</taxon>
    </lineage>
</organism>
<sequence>FLLTMLTQRCCRSISLRQRRTTGRMRTSIYYSRWMLRITQGRRFLLYQGAVRNGKVHKTAGE</sequence>
<evidence type="ECO:0000313" key="2">
    <source>
        <dbReference type="Proteomes" id="UP001230504"/>
    </source>
</evidence>
<proteinExistence type="predicted"/>
<comment type="caution">
    <text evidence="1">The sequence shown here is derived from an EMBL/GenBank/DDBJ whole genome shotgun (WGS) entry which is preliminary data.</text>
</comment>
<dbReference type="EMBL" id="JAHLJV010000369">
    <property type="protein sequence ID" value="KAK1561320.1"/>
    <property type="molecule type" value="Genomic_DNA"/>
</dbReference>
<name>A0AAD8UXG8_9PEZI</name>
<keyword evidence="2" id="KW-1185">Reference proteome</keyword>
<evidence type="ECO:0000313" key="1">
    <source>
        <dbReference type="EMBL" id="KAK1561320.1"/>
    </source>
</evidence>
<accession>A0AAD8UXG8</accession>
<gene>
    <name evidence="1" type="ORF">LY79DRAFT_531607</name>
</gene>
<reference evidence="1" key="1">
    <citation type="submission" date="2021-06" db="EMBL/GenBank/DDBJ databases">
        <title>Comparative genomics, transcriptomics and evolutionary studies reveal genomic signatures of adaptation to plant cell wall in hemibiotrophic fungi.</title>
        <authorList>
            <consortium name="DOE Joint Genome Institute"/>
            <person name="Baroncelli R."/>
            <person name="Diaz J.F."/>
            <person name="Benocci T."/>
            <person name="Peng M."/>
            <person name="Battaglia E."/>
            <person name="Haridas S."/>
            <person name="Andreopoulos W."/>
            <person name="Labutti K."/>
            <person name="Pangilinan J."/>
            <person name="Floch G.L."/>
            <person name="Makela M.R."/>
            <person name="Henrissat B."/>
            <person name="Grigoriev I.V."/>
            <person name="Crouch J.A."/>
            <person name="De Vries R.P."/>
            <person name="Sukno S.A."/>
            <person name="Thon M.R."/>
        </authorList>
    </citation>
    <scope>NUCLEOTIDE SEQUENCE</scope>
    <source>
        <strain evidence="1">CBS 125086</strain>
    </source>
</reference>